<name>A0A9J5WE88_SOLCO</name>
<dbReference type="EMBL" id="JACXVP010000012">
    <property type="protein sequence ID" value="KAG5574051.1"/>
    <property type="molecule type" value="Genomic_DNA"/>
</dbReference>
<feature type="domain" description="Disease resistance R13L4/SHOC-2-like LRR" evidence="11">
    <location>
        <begin position="388"/>
        <end position="500"/>
    </location>
</feature>
<evidence type="ECO:0000256" key="7">
    <source>
        <dbReference type="ARBA" id="ARBA00023136"/>
    </source>
</evidence>
<dbReference type="AlphaFoldDB" id="A0A9J5WE88"/>
<dbReference type="InterPro" id="IPR032675">
    <property type="entry name" value="LRR_dom_sf"/>
</dbReference>
<dbReference type="SUPFAM" id="SSF81383">
    <property type="entry name" value="F-box domain"/>
    <property type="match status" value="1"/>
</dbReference>
<dbReference type="InterPro" id="IPR001810">
    <property type="entry name" value="F-box_dom"/>
</dbReference>
<accession>A0A9J5WE88</accession>
<keyword evidence="6 8" id="KW-1133">Transmembrane helix</keyword>
<feature type="transmembrane region" description="Helical" evidence="8">
    <location>
        <begin position="147"/>
        <end position="164"/>
    </location>
</feature>
<keyword evidence="5" id="KW-0677">Repeat</keyword>
<evidence type="ECO:0000259" key="10">
    <source>
        <dbReference type="Pfam" id="PF08263"/>
    </source>
</evidence>
<dbReference type="InterPro" id="IPR036047">
    <property type="entry name" value="F-box-like_dom_sf"/>
</dbReference>
<evidence type="ECO:0000256" key="1">
    <source>
        <dbReference type="ARBA" id="ARBA00004370"/>
    </source>
</evidence>
<gene>
    <name evidence="12" type="ORF">H5410_063817</name>
</gene>
<dbReference type="FunFam" id="3.80.10.10:FF:000400">
    <property type="entry name" value="Nuclear pore complex protein NUP107"/>
    <property type="match status" value="1"/>
</dbReference>
<evidence type="ECO:0000256" key="2">
    <source>
        <dbReference type="ARBA" id="ARBA00022614"/>
    </source>
</evidence>
<dbReference type="InterPro" id="IPR003591">
    <property type="entry name" value="Leu-rich_rpt_typical-subtyp"/>
</dbReference>
<evidence type="ECO:0000313" key="13">
    <source>
        <dbReference type="Proteomes" id="UP000824120"/>
    </source>
</evidence>
<keyword evidence="13" id="KW-1185">Reference proteome</keyword>
<comment type="caution">
    <text evidence="12">The sequence shown here is derived from an EMBL/GenBank/DDBJ whole genome shotgun (WGS) entry which is preliminary data.</text>
</comment>
<keyword evidence="3 8" id="KW-0812">Transmembrane</keyword>
<dbReference type="Gene3D" id="3.80.10.10">
    <property type="entry name" value="Ribonuclease Inhibitor"/>
    <property type="match status" value="2"/>
</dbReference>
<reference evidence="12 13" key="1">
    <citation type="submission" date="2020-09" db="EMBL/GenBank/DDBJ databases">
        <title>De no assembly of potato wild relative species, Solanum commersonii.</title>
        <authorList>
            <person name="Cho K."/>
        </authorList>
    </citation>
    <scope>NUCLEOTIDE SEQUENCE [LARGE SCALE GENOMIC DNA]</scope>
    <source>
        <strain evidence="12">LZ3.2</strain>
        <tissue evidence="12">Leaf</tissue>
    </source>
</reference>
<dbReference type="Pfam" id="PF00646">
    <property type="entry name" value="F-box"/>
    <property type="match status" value="1"/>
</dbReference>
<dbReference type="InterPro" id="IPR053211">
    <property type="entry name" value="DNA_repair-toleration"/>
</dbReference>
<evidence type="ECO:0000259" key="9">
    <source>
        <dbReference type="Pfam" id="PF00646"/>
    </source>
</evidence>
<feature type="transmembrane region" description="Helical" evidence="8">
    <location>
        <begin position="304"/>
        <end position="322"/>
    </location>
</feature>
<dbReference type="InterPro" id="IPR055414">
    <property type="entry name" value="LRR_R13L4/SHOC2-like"/>
</dbReference>
<keyword evidence="7 8" id="KW-0472">Membrane</keyword>
<feature type="domain" description="F-box" evidence="9">
    <location>
        <begin position="16"/>
        <end position="50"/>
    </location>
</feature>
<dbReference type="Pfam" id="PF23598">
    <property type="entry name" value="LRR_14"/>
    <property type="match status" value="1"/>
</dbReference>
<evidence type="ECO:0000256" key="8">
    <source>
        <dbReference type="SAM" id="Phobius"/>
    </source>
</evidence>
<dbReference type="Proteomes" id="UP000824120">
    <property type="component" value="Chromosome 12"/>
</dbReference>
<evidence type="ECO:0000259" key="11">
    <source>
        <dbReference type="Pfam" id="PF23598"/>
    </source>
</evidence>
<organism evidence="12 13">
    <name type="scientific">Solanum commersonii</name>
    <name type="common">Commerson's wild potato</name>
    <name type="synonym">Commerson's nightshade</name>
    <dbReference type="NCBI Taxonomy" id="4109"/>
    <lineage>
        <taxon>Eukaryota</taxon>
        <taxon>Viridiplantae</taxon>
        <taxon>Streptophyta</taxon>
        <taxon>Embryophyta</taxon>
        <taxon>Tracheophyta</taxon>
        <taxon>Spermatophyta</taxon>
        <taxon>Magnoliopsida</taxon>
        <taxon>eudicotyledons</taxon>
        <taxon>Gunneridae</taxon>
        <taxon>Pentapetalae</taxon>
        <taxon>asterids</taxon>
        <taxon>lamiids</taxon>
        <taxon>Solanales</taxon>
        <taxon>Solanaceae</taxon>
        <taxon>Solanoideae</taxon>
        <taxon>Solaneae</taxon>
        <taxon>Solanum</taxon>
    </lineage>
</organism>
<keyword evidence="2" id="KW-0433">Leucine-rich repeat</keyword>
<evidence type="ECO:0000313" key="12">
    <source>
        <dbReference type="EMBL" id="KAG5574051.1"/>
    </source>
</evidence>
<evidence type="ECO:0000256" key="3">
    <source>
        <dbReference type="ARBA" id="ARBA00022692"/>
    </source>
</evidence>
<evidence type="ECO:0000256" key="6">
    <source>
        <dbReference type="ARBA" id="ARBA00022989"/>
    </source>
</evidence>
<sequence length="575" mass="65712">MTKMDVDGTMGIHFEEDIITEILSRLPVKSLFRFKCVIRSWMTLISKPYFVMKHHNHSKNNQNSQKISSYRKTFLLLPIGSWRKVDKHTAGIYPVWRSTMDSPAFLHDAFHWVCSLKKSVVSFNISNEVYTELLMPDVRLVISDSNIIIYGISVLGGMLCVYSIHAHKDKYNFNLWVMKDYGVEESWIKLFNIPSTDLRPISPKYWFSDGEVLLHCIHLVHKHSVFKTSKEASGFWSQSDSQRFVNGLKMLTVDTSLVWRSYSYPHTSSWNMSRDCCSWDGVVCDDMTDHFIETQNMMMVPSKISFLLQFFTLLYLFTVTFASTEETTALFKWKATFKNQNNSLLASWTPSSDSCSDWYGVICINGRVNTLNITNASIIGTLYAFPFSSLPFLEYLNLSRNNLFGTIPPEIGYLTNLVYLDLHINHISGSIPPQIGSLAKLQIIRLFDNHLTGPIPETIGYLRSLTKLSLSINSLTGSIPASLGNLTNLSFLFLHVNHLSGSIPEEIGYLRFPKTNNTTHELEQESDSTFLSELNWKVVLMGYNPYLKAKEAARLSKALQKMKLEEICEAFRGND</sequence>
<dbReference type="SUPFAM" id="SSF52058">
    <property type="entry name" value="L domain-like"/>
    <property type="match status" value="1"/>
</dbReference>
<dbReference type="PANTHER" id="PTHR48060">
    <property type="entry name" value="DNA DAMAGE-REPAIR/TOLERATION PROTEIN DRT100"/>
    <property type="match status" value="1"/>
</dbReference>
<dbReference type="Pfam" id="PF08263">
    <property type="entry name" value="LRRNT_2"/>
    <property type="match status" value="2"/>
</dbReference>
<comment type="subcellular location">
    <subcellularLocation>
        <location evidence="1">Membrane</location>
    </subcellularLocation>
</comment>
<evidence type="ECO:0000256" key="5">
    <source>
        <dbReference type="ARBA" id="ARBA00022737"/>
    </source>
</evidence>
<dbReference type="GO" id="GO:0016020">
    <property type="term" value="C:membrane"/>
    <property type="evidence" value="ECO:0007669"/>
    <property type="project" value="UniProtKB-SubCell"/>
</dbReference>
<dbReference type="SMART" id="SM00369">
    <property type="entry name" value="LRR_TYP"/>
    <property type="match status" value="4"/>
</dbReference>
<dbReference type="CDD" id="cd22157">
    <property type="entry name" value="F-box_AtFBW1-like"/>
    <property type="match status" value="1"/>
</dbReference>
<dbReference type="InterPro" id="IPR013210">
    <property type="entry name" value="LRR_N_plant-typ"/>
</dbReference>
<protein>
    <recommendedName>
        <fullName evidence="14">Leucine-rich repeat-containing N-terminal plant-type domain-containing protein</fullName>
    </recommendedName>
</protein>
<keyword evidence="4" id="KW-0732">Signal</keyword>
<proteinExistence type="predicted"/>
<dbReference type="OrthoDB" id="1305594at2759"/>
<feature type="domain" description="Leucine-rich repeat-containing N-terminal plant-type" evidence="10">
    <location>
        <begin position="325"/>
        <end position="363"/>
    </location>
</feature>
<feature type="domain" description="Leucine-rich repeat-containing N-terminal plant-type" evidence="10">
    <location>
        <begin position="265"/>
        <end position="285"/>
    </location>
</feature>
<evidence type="ECO:0000256" key="4">
    <source>
        <dbReference type="ARBA" id="ARBA00022729"/>
    </source>
</evidence>
<evidence type="ECO:0008006" key="14">
    <source>
        <dbReference type="Google" id="ProtNLM"/>
    </source>
</evidence>
<dbReference type="PANTHER" id="PTHR48060:SF24">
    <property type="entry name" value="NON-SPECIFIC SERINE_THREONINE PROTEIN KINASE"/>
    <property type="match status" value="1"/>
</dbReference>